<dbReference type="Pfam" id="PF03476">
    <property type="entry name" value="MOSC_N"/>
    <property type="match status" value="1"/>
</dbReference>
<dbReference type="InterPro" id="IPR005303">
    <property type="entry name" value="MOCOS_middle"/>
</dbReference>
<comment type="caution">
    <text evidence="2">The sequence shown here is derived from an EMBL/GenBank/DDBJ whole genome shotgun (WGS) entry which is preliminary data.</text>
</comment>
<name>A0A919PYB6_9ACTN</name>
<protein>
    <submittedName>
        <fullName evidence="2">Molybdenum cofactor biosysynthesis protein</fullName>
    </submittedName>
</protein>
<feature type="domain" description="MOSC" evidence="1">
    <location>
        <begin position="151"/>
        <end position="304"/>
    </location>
</feature>
<dbReference type="EMBL" id="BONQ01000177">
    <property type="protein sequence ID" value="GIG52334.1"/>
    <property type="molecule type" value="Genomic_DNA"/>
</dbReference>
<accession>A0A919PYB6</accession>
<dbReference type="Proteomes" id="UP000660611">
    <property type="component" value="Unassembled WGS sequence"/>
</dbReference>
<dbReference type="GO" id="GO:0030151">
    <property type="term" value="F:molybdenum ion binding"/>
    <property type="evidence" value="ECO:0007669"/>
    <property type="project" value="InterPro"/>
</dbReference>
<dbReference type="SUPFAM" id="SSF50800">
    <property type="entry name" value="PK beta-barrel domain-like"/>
    <property type="match status" value="1"/>
</dbReference>
<dbReference type="AlphaFoldDB" id="A0A919PYB6"/>
<evidence type="ECO:0000313" key="3">
    <source>
        <dbReference type="Proteomes" id="UP000660611"/>
    </source>
</evidence>
<dbReference type="PROSITE" id="PS51340">
    <property type="entry name" value="MOSC"/>
    <property type="match status" value="1"/>
</dbReference>
<dbReference type="InterPro" id="IPR011037">
    <property type="entry name" value="Pyrv_Knase-like_insert_dom_sf"/>
</dbReference>
<dbReference type="Pfam" id="PF03473">
    <property type="entry name" value="MOSC"/>
    <property type="match status" value="1"/>
</dbReference>
<dbReference type="GO" id="GO:0030170">
    <property type="term" value="F:pyridoxal phosphate binding"/>
    <property type="evidence" value="ECO:0007669"/>
    <property type="project" value="InterPro"/>
</dbReference>
<dbReference type="GO" id="GO:0003824">
    <property type="term" value="F:catalytic activity"/>
    <property type="evidence" value="ECO:0007669"/>
    <property type="project" value="InterPro"/>
</dbReference>
<reference evidence="2" key="1">
    <citation type="submission" date="2021-01" db="EMBL/GenBank/DDBJ databases">
        <title>Whole genome shotgun sequence of Dactylosporangium siamense NBRC 106093.</title>
        <authorList>
            <person name="Komaki H."/>
            <person name="Tamura T."/>
        </authorList>
    </citation>
    <scope>NUCLEOTIDE SEQUENCE</scope>
    <source>
        <strain evidence="2">NBRC 106093</strain>
    </source>
</reference>
<keyword evidence="3" id="KW-1185">Reference proteome</keyword>
<proteinExistence type="predicted"/>
<gene>
    <name evidence="2" type="ORF">Dsi01nite_103750</name>
</gene>
<evidence type="ECO:0000313" key="2">
    <source>
        <dbReference type="EMBL" id="GIG52334.1"/>
    </source>
</evidence>
<sequence length="304" mass="32520">MKLCHGGACCAPGAVFAFSWAGVPFFAGQWLVSRRRVPDADRGEWWVRAARIWRYPMKSAGGEQLSEVDVAPDGLVGDRRWACVDADGVVVSAKQPRLWERLLQVTVRGDGVRLPDGRTAVLDRDGVADAGALLSSWLGRAVTVTDVVPEGAVLHRFWPREPGMIPSWAAGAEAGSDVLSTIGSGRFHDFGAVHAVTTGALDRLAEVHGAPVDHRRFRPNLLLDLPDDPAPGDVVQVGGVRLRVRVPTPRCVVPSLGHGGGAGDTGLLRTLAKHYRMPVGQFGTAACFGWYAIVEQAGRIETDG</sequence>
<evidence type="ECO:0000259" key="1">
    <source>
        <dbReference type="PROSITE" id="PS51340"/>
    </source>
</evidence>
<dbReference type="InterPro" id="IPR005302">
    <property type="entry name" value="MoCF_Sase_C"/>
</dbReference>
<organism evidence="2 3">
    <name type="scientific">Dactylosporangium siamense</name>
    <dbReference type="NCBI Taxonomy" id="685454"/>
    <lineage>
        <taxon>Bacteria</taxon>
        <taxon>Bacillati</taxon>
        <taxon>Actinomycetota</taxon>
        <taxon>Actinomycetes</taxon>
        <taxon>Micromonosporales</taxon>
        <taxon>Micromonosporaceae</taxon>
        <taxon>Dactylosporangium</taxon>
    </lineage>
</organism>